<proteinExistence type="predicted"/>
<accession>A0A919JJR9</accession>
<evidence type="ECO:0000313" key="2">
    <source>
        <dbReference type="Proteomes" id="UP000647172"/>
    </source>
</evidence>
<dbReference type="Proteomes" id="UP000647172">
    <property type="component" value="Unassembled WGS sequence"/>
</dbReference>
<comment type="caution">
    <text evidence="1">The sequence shown here is derived from an EMBL/GenBank/DDBJ whole genome shotgun (WGS) entry which is preliminary data.</text>
</comment>
<dbReference type="RefSeq" id="WP_203770193.1">
    <property type="nucleotide sequence ID" value="NZ_BAAAYJ010000043.1"/>
</dbReference>
<keyword evidence="2" id="KW-1185">Reference proteome</keyword>
<dbReference type="AlphaFoldDB" id="A0A919JJR9"/>
<protein>
    <submittedName>
        <fullName evidence="1">Uncharacterized protein</fullName>
    </submittedName>
</protein>
<evidence type="ECO:0000313" key="1">
    <source>
        <dbReference type="EMBL" id="GIE50412.1"/>
    </source>
</evidence>
<dbReference type="EMBL" id="BOMQ01000048">
    <property type="protein sequence ID" value="GIE50412.1"/>
    <property type="molecule type" value="Genomic_DNA"/>
</dbReference>
<sequence>MSAAAWGPAGARTGSPGPAIRLVLRSLATDAHRLPSADVLRLVRLIRASSRFDDAEHLPAAVECLLADPTPFADERDLLSGELLADAAPVIRGLSPQGCLSLLTALAYARTVALATILAAIDERLAAPDVRDRIRTDPDLAVRLADARDRLRPSS</sequence>
<reference evidence="1" key="1">
    <citation type="submission" date="2021-01" db="EMBL/GenBank/DDBJ databases">
        <title>Whole genome shotgun sequence of Actinoplanes nipponensis NBRC 14063.</title>
        <authorList>
            <person name="Komaki H."/>
            <person name="Tamura T."/>
        </authorList>
    </citation>
    <scope>NUCLEOTIDE SEQUENCE</scope>
    <source>
        <strain evidence="1">NBRC 14063</strain>
    </source>
</reference>
<gene>
    <name evidence="1" type="ORF">Ani05nite_39460</name>
</gene>
<name>A0A919JJR9_9ACTN</name>
<organism evidence="1 2">
    <name type="scientific">Actinoplanes nipponensis</name>
    <dbReference type="NCBI Taxonomy" id="135950"/>
    <lineage>
        <taxon>Bacteria</taxon>
        <taxon>Bacillati</taxon>
        <taxon>Actinomycetota</taxon>
        <taxon>Actinomycetes</taxon>
        <taxon>Micromonosporales</taxon>
        <taxon>Micromonosporaceae</taxon>
        <taxon>Actinoplanes</taxon>
    </lineage>
</organism>